<keyword evidence="1" id="KW-1133">Transmembrane helix</keyword>
<evidence type="ECO:0000313" key="3">
    <source>
        <dbReference type="Proteomes" id="UP000005632"/>
    </source>
</evidence>
<organism evidence="2 3">
    <name type="scientific">Sphaerochaeta pleomorpha (strain ATCC BAA-1885 / DSM 22778 / Grapes)</name>
    <dbReference type="NCBI Taxonomy" id="158190"/>
    <lineage>
        <taxon>Bacteria</taxon>
        <taxon>Pseudomonadati</taxon>
        <taxon>Spirochaetota</taxon>
        <taxon>Spirochaetia</taxon>
        <taxon>Spirochaetales</taxon>
        <taxon>Sphaerochaetaceae</taxon>
        <taxon>Sphaerochaeta</taxon>
    </lineage>
</organism>
<dbReference type="AlphaFoldDB" id="G8QUW5"/>
<keyword evidence="3" id="KW-1185">Reference proteome</keyword>
<dbReference type="Proteomes" id="UP000005632">
    <property type="component" value="Chromosome"/>
</dbReference>
<keyword evidence="1" id="KW-0812">Transmembrane</keyword>
<name>G8QUW5_SPHPG</name>
<dbReference type="EMBL" id="CP003155">
    <property type="protein sequence ID" value="AEV28141.1"/>
    <property type="molecule type" value="Genomic_DNA"/>
</dbReference>
<dbReference type="STRING" id="158190.SpiGrapes_0281"/>
<dbReference type="HOGENOM" id="CLU_2865509_0_0_12"/>
<proteinExistence type="predicted"/>
<gene>
    <name evidence="2" type="ordered locus">SpiGrapes_0281</name>
</gene>
<accession>G8QUW5</accession>
<feature type="transmembrane region" description="Helical" evidence="1">
    <location>
        <begin position="33"/>
        <end position="58"/>
    </location>
</feature>
<evidence type="ECO:0000256" key="1">
    <source>
        <dbReference type="SAM" id="Phobius"/>
    </source>
</evidence>
<reference evidence="2 3" key="1">
    <citation type="submission" date="2011-11" db="EMBL/GenBank/DDBJ databases">
        <title>Complete sequence of Spirochaeta sp. grapes.</title>
        <authorList>
            <consortium name="US DOE Joint Genome Institute"/>
            <person name="Lucas S."/>
            <person name="Han J."/>
            <person name="Lapidus A."/>
            <person name="Cheng J.-F."/>
            <person name="Goodwin L."/>
            <person name="Pitluck S."/>
            <person name="Peters L."/>
            <person name="Ovchinnikova G."/>
            <person name="Munk A.C."/>
            <person name="Detter J.C."/>
            <person name="Han C."/>
            <person name="Tapia R."/>
            <person name="Land M."/>
            <person name="Hauser L."/>
            <person name="Kyrpides N."/>
            <person name="Ivanova N."/>
            <person name="Pagani I."/>
            <person name="Ritalahtilisa K."/>
            <person name="Loeffler F."/>
            <person name="Woyke T."/>
        </authorList>
    </citation>
    <scope>NUCLEOTIDE SEQUENCE [LARGE SCALE GENOMIC DNA]</scope>
    <source>
        <strain evidence="3">ATCC BAA-1885 / DSM 22778 / Grapes</strain>
    </source>
</reference>
<evidence type="ECO:0000313" key="2">
    <source>
        <dbReference type="EMBL" id="AEV28141.1"/>
    </source>
</evidence>
<dbReference type="RefSeq" id="WP_014268990.1">
    <property type="nucleotide sequence ID" value="NC_016633.1"/>
</dbReference>
<keyword evidence="1" id="KW-0472">Membrane</keyword>
<dbReference type="KEGG" id="sgp:SpiGrapes_0281"/>
<protein>
    <submittedName>
        <fullName evidence="2">Uncharacterized protein</fullName>
    </submittedName>
</protein>
<sequence>MDEVASRHSPEKGKKKAMGEKGNDKLFFLVNSFLLLLSIAGFIYSLAIPMGIALAVSLRMEYLL</sequence>